<organism evidence="3 4">
    <name type="scientific">Psychroserpens algicola</name>
    <dbReference type="NCBI Taxonomy" id="1719034"/>
    <lineage>
        <taxon>Bacteria</taxon>
        <taxon>Pseudomonadati</taxon>
        <taxon>Bacteroidota</taxon>
        <taxon>Flavobacteriia</taxon>
        <taxon>Flavobacteriales</taxon>
        <taxon>Flavobacteriaceae</taxon>
        <taxon>Psychroserpens</taxon>
    </lineage>
</organism>
<feature type="transmembrane region" description="Helical" evidence="1">
    <location>
        <begin position="7"/>
        <end position="26"/>
    </location>
</feature>
<dbReference type="Pfam" id="PF14258">
    <property type="entry name" value="DUF4350"/>
    <property type="match status" value="1"/>
</dbReference>
<evidence type="ECO:0000256" key="1">
    <source>
        <dbReference type="SAM" id="Phobius"/>
    </source>
</evidence>
<keyword evidence="1" id="KW-0472">Membrane</keyword>
<gene>
    <name evidence="3" type="ORF">MUY34_15425</name>
</gene>
<name>A0ABT0HCE5_9FLAO</name>
<sequence>MSKSLKIYIGILVLLIVGLIAVEFSIPRPVNWQKTYNEKHKIPYGTYVFHEELKNLFPESKVQSIKVTPYEFFDDYYSWEDSTYLTTGTYVVIDDYPNIDNTSAQELMDFASYGNDIFISSSYFPERLIDSLGFDTRTDYSFSGKAELSFSNPRLVNDSITIDKDLSNIYFSKIDTLYTTVLGYQKFNDSIRTNFIKIPWGSGQFYLHLQPTAFTNYNLLKRSNHKYVSSVMSYLSDDTIYFDSRNKVREELDRSPLRYIFSQPPLKWAWYLGLLSAVLFMIFNAKRKQRIVNIKTPIRNTTIEFIKTIGNLYYETKDHNNLIDKKITYFLEYIRRVYYLDTQILDDKFVKSLAKKSGKDESDIKTLINQIVYLKAKSNCNESDLLRLNTAIEDFYTK</sequence>
<evidence type="ECO:0000313" key="3">
    <source>
        <dbReference type="EMBL" id="MCK8482025.1"/>
    </source>
</evidence>
<proteinExistence type="predicted"/>
<keyword evidence="4" id="KW-1185">Reference proteome</keyword>
<protein>
    <submittedName>
        <fullName evidence="3">DUF4350 domain-containing protein</fullName>
    </submittedName>
</protein>
<comment type="caution">
    <text evidence="3">The sequence shown here is derived from an EMBL/GenBank/DDBJ whole genome shotgun (WGS) entry which is preliminary data.</text>
</comment>
<dbReference type="RefSeq" id="WP_248413771.1">
    <property type="nucleotide sequence ID" value="NZ_JALPQF010000019.1"/>
</dbReference>
<dbReference type="EMBL" id="JALPQF010000019">
    <property type="protein sequence ID" value="MCK8482025.1"/>
    <property type="molecule type" value="Genomic_DNA"/>
</dbReference>
<dbReference type="Proteomes" id="UP001203687">
    <property type="component" value="Unassembled WGS sequence"/>
</dbReference>
<dbReference type="InterPro" id="IPR025646">
    <property type="entry name" value="DUF4350"/>
</dbReference>
<evidence type="ECO:0000313" key="4">
    <source>
        <dbReference type="Proteomes" id="UP001203687"/>
    </source>
</evidence>
<reference evidence="3" key="1">
    <citation type="submission" date="2022-04" db="EMBL/GenBank/DDBJ databases">
        <authorList>
            <person name="Ren T."/>
        </authorList>
    </citation>
    <scope>NUCLEOTIDE SEQUENCE</scope>
    <source>
        <strain evidence="3">F63249</strain>
    </source>
</reference>
<keyword evidence="1" id="KW-0812">Transmembrane</keyword>
<evidence type="ECO:0000259" key="2">
    <source>
        <dbReference type="Pfam" id="PF14258"/>
    </source>
</evidence>
<feature type="transmembrane region" description="Helical" evidence="1">
    <location>
        <begin position="268"/>
        <end position="285"/>
    </location>
</feature>
<accession>A0ABT0HCE5</accession>
<keyword evidence="1" id="KW-1133">Transmembrane helix</keyword>
<feature type="domain" description="DUF4350" evidence="2">
    <location>
        <begin position="41"/>
        <end position="230"/>
    </location>
</feature>